<dbReference type="Gene3D" id="2.120.10.30">
    <property type="entry name" value="TolB, C-terminal domain"/>
    <property type="match status" value="1"/>
</dbReference>
<dbReference type="OrthoDB" id="6124272at2759"/>
<feature type="region of interest" description="Disordered" evidence="2">
    <location>
        <begin position="393"/>
        <end position="413"/>
    </location>
</feature>
<name>A0A8B8BIS1_CRAVI</name>
<dbReference type="Proteomes" id="UP000694844">
    <property type="component" value="Chromosome 8"/>
</dbReference>
<feature type="compositionally biased region" description="Polar residues" evidence="2">
    <location>
        <begin position="165"/>
        <end position="174"/>
    </location>
</feature>
<dbReference type="SUPFAM" id="SSF101898">
    <property type="entry name" value="NHL repeat"/>
    <property type="match status" value="1"/>
</dbReference>
<feature type="region of interest" description="Disordered" evidence="2">
    <location>
        <begin position="252"/>
        <end position="273"/>
    </location>
</feature>
<protein>
    <submittedName>
        <fullName evidence="6">Uncharacterized protein LOC111110585 isoform X1</fullName>
    </submittedName>
</protein>
<keyword evidence="3" id="KW-0472">Membrane</keyword>
<gene>
    <name evidence="6" type="primary">LOC111110585</name>
</gene>
<dbReference type="InterPro" id="IPR011042">
    <property type="entry name" value="6-blade_b-propeller_TolB-like"/>
</dbReference>
<feature type="region of interest" description="Disordered" evidence="2">
    <location>
        <begin position="863"/>
        <end position="891"/>
    </location>
</feature>
<dbReference type="RefSeq" id="XP_022302851.1">
    <property type="nucleotide sequence ID" value="XM_022447143.1"/>
</dbReference>
<proteinExistence type="predicted"/>
<feature type="chain" id="PRO_5034255463" evidence="4">
    <location>
        <begin position="22"/>
        <end position="1482"/>
    </location>
</feature>
<evidence type="ECO:0000256" key="1">
    <source>
        <dbReference type="SAM" id="Coils"/>
    </source>
</evidence>
<keyword evidence="4" id="KW-0732">Signal</keyword>
<evidence type="ECO:0000256" key="2">
    <source>
        <dbReference type="SAM" id="MobiDB-lite"/>
    </source>
</evidence>
<feature type="signal peptide" evidence="4">
    <location>
        <begin position="1"/>
        <end position="21"/>
    </location>
</feature>
<feature type="compositionally biased region" description="Low complexity" evidence="2">
    <location>
        <begin position="152"/>
        <end position="164"/>
    </location>
</feature>
<evidence type="ECO:0000256" key="3">
    <source>
        <dbReference type="SAM" id="Phobius"/>
    </source>
</evidence>
<evidence type="ECO:0000256" key="4">
    <source>
        <dbReference type="SAM" id="SignalP"/>
    </source>
</evidence>
<accession>A0A8B8BIS1</accession>
<feature type="region of interest" description="Disordered" evidence="2">
    <location>
        <begin position="323"/>
        <end position="343"/>
    </location>
</feature>
<evidence type="ECO:0000313" key="5">
    <source>
        <dbReference type="Proteomes" id="UP000694844"/>
    </source>
</evidence>
<dbReference type="GeneID" id="111110585"/>
<sequence length="1482" mass="167634">MITKSIAFVLVIFVNLTPTESAVLPQWVHRISSCPDPGNVSQWMEASRKLNCQNQLSSKDPKQQGHQYHCLPSSFLNETVQFCGRSVPIGPGACAVYNYEFYENTQPTSYNCSKFTSGCPGELFHSKNIFKYPECLNISKSEKCFKAEKNCSNNSNSTPNITPSHQSSVTTTDITTSHPRSFIVTNITPLQKSSKEPSWFDFWHSPLVLSLLVVAVLIIVFIIAFRRRIKKRSVSTNIESPVELQDLLQNENRTEDAHEADIVQNGPSQVGNTAERDYASNIVQNENRTEDAHEADVVQNGPSQVGNTAERDYASNIVQNENRTEDAHEADIVQNGPSQVGNTAERDYASNIVQNENRTEDAHEADIVQNGPSQVGNTAERDYASNIVQNENRTEDAHEADIVQNGPSQVGNTAERDYASNIVQNENRTEDAHEADIVQNGPSQVGNTAERDYASNIVQNENHTEDAHVADIVQNGPSQVGNTAERDYASKIVQNENRTEDAHEADIVQNGPSQVGNTAERDYASNIVLNENHTQDAHEADIVQNGPSQDGNTVERDHAPNIEQDIGAQETHPEYGIHKAWKRAKRLNESEFLKGLEEAMTAKNFDLIKSKLLESTEDTEEKQALIKISENEELLTHLKKHCSLFHNLIFVQGLFLSSNAEHLYQLCLSYAKRRRNDKILFFEKEEKKEGYTKVKYKIHRQFLKNSELTEITETIMFLTGAKYDDIYVSQVSNGCVQVCFMVKNHLIPKLRKCYMPENINKTHQSLSTDFKNKIIKVVIQDEVMDLSNEASTDIHRFGNVLKPKDHDTNSKGISTQVSVKHCSLCPGDTEYYCYGCRQGLCIQCKKLHVVDLSTKHHTVTRYAEKPKYPPKQVKSSQSHDPKQVISAQKSGPPVWLSPLEFSEIQWRRRIYHLRGETIYYRSVLLEELRYDRKTGHKAVTIRGQSKAEKRGQELKEMIDKVLAGDLEDRFIIQKTRMTRHMIKLLKYYHIYEKLGETMETRPIKFLRIMTRKHSPQKDNMQPIITMLVNLMKEIRLVPSGIPRREGVDHLLTLLPSPVVHKTVILKDVCNCGHISTATPDRAWVSDDDNLILIDTALGVGDTLHSRNDSLHEAVCGKHTVNYENELLYIDKNENIIKLCSDTKTTTIILKHTYSTKKPMCVYCSPSSGDLLVGLCERDTDSDTKVGAIIKRFDNTGKYKQTIPLNDDNLLFRWPRFISENNNGDVVVSDWGLRAVVVTSGEGVRRFSYDGPPSGLRIDPGGICTDVQSHILVCDGITKTIQMLDRDGQFMSYLLCVQDKPVSLSYDYTTHLLLVGSAEKKLSVYQYINRYLHLIDNTELCDSSVCSEPFNSRDISGFSQEEFDLLNTKPEADNEEYAQIIVDQIEEAGYKPDNAEEYAHLIVDQIEEVVSKAEEKAKRAAELVEKIALRENEHAAQKAAAKAREIKAEAETWKNVKRVAYDVFKSVFKRGSAALKGVRKWRK</sequence>
<feature type="region of interest" description="Disordered" evidence="2">
    <location>
        <begin position="152"/>
        <end position="174"/>
    </location>
</feature>
<feature type="transmembrane region" description="Helical" evidence="3">
    <location>
        <begin position="202"/>
        <end position="225"/>
    </location>
</feature>
<keyword evidence="3" id="KW-0812">Transmembrane</keyword>
<feature type="region of interest" description="Disordered" evidence="2">
    <location>
        <begin position="288"/>
        <end position="309"/>
    </location>
</feature>
<feature type="region of interest" description="Disordered" evidence="2">
    <location>
        <begin position="428"/>
        <end position="448"/>
    </location>
</feature>
<keyword evidence="3" id="KW-1133">Transmembrane helix</keyword>
<feature type="coiled-coil region" evidence="1">
    <location>
        <begin position="1402"/>
        <end position="1455"/>
    </location>
</feature>
<reference evidence="6" key="1">
    <citation type="submission" date="2025-08" db="UniProtKB">
        <authorList>
            <consortium name="RefSeq"/>
        </authorList>
    </citation>
    <scope>IDENTIFICATION</scope>
    <source>
        <tissue evidence="6">Whole sample</tissue>
    </source>
</reference>
<organism evidence="5 6">
    <name type="scientific">Crassostrea virginica</name>
    <name type="common">Eastern oyster</name>
    <dbReference type="NCBI Taxonomy" id="6565"/>
    <lineage>
        <taxon>Eukaryota</taxon>
        <taxon>Metazoa</taxon>
        <taxon>Spiralia</taxon>
        <taxon>Lophotrochozoa</taxon>
        <taxon>Mollusca</taxon>
        <taxon>Bivalvia</taxon>
        <taxon>Autobranchia</taxon>
        <taxon>Pteriomorphia</taxon>
        <taxon>Ostreida</taxon>
        <taxon>Ostreoidea</taxon>
        <taxon>Ostreidae</taxon>
        <taxon>Crassostrea</taxon>
    </lineage>
</organism>
<keyword evidence="1" id="KW-0175">Coiled coil</keyword>
<keyword evidence="5" id="KW-1185">Reference proteome</keyword>
<feature type="compositionally biased region" description="Basic and acidic residues" evidence="2">
    <location>
        <begin position="252"/>
        <end position="261"/>
    </location>
</feature>
<feature type="region of interest" description="Disordered" evidence="2">
    <location>
        <begin position="497"/>
        <end position="518"/>
    </location>
</feature>
<feature type="compositionally biased region" description="Basic and acidic residues" evidence="2">
    <location>
        <begin position="497"/>
        <end position="506"/>
    </location>
</feature>
<evidence type="ECO:0000313" key="6">
    <source>
        <dbReference type="RefSeq" id="XP_022302851.1"/>
    </source>
</evidence>
<dbReference type="KEGG" id="cvn:111110585"/>
<feature type="region of interest" description="Disordered" evidence="2">
    <location>
        <begin position="358"/>
        <end position="378"/>
    </location>
</feature>